<keyword evidence="3" id="KW-1185">Reference proteome</keyword>
<evidence type="ECO:0000256" key="1">
    <source>
        <dbReference type="SAM" id="MobiDB-lite"/>
    </source>
</evidence>
<reference evidence="2 3" key="1">
    <citation type="journal article" date="2020" name="Nature">
        <title>Six reference-quality genomes reveal evolution of bat adaptations.</title>
        <authorList>
            <person name="Jebb D."/>
            <person name="Huang Z."/>
            <person name="Pippel M."/>
            <person name="Hughes G.M."/>
            <person name="Lavrichenko K."/>
            <person name="Devanna P."/>
            <person name="Winkler S."/>
            <person name="Jermiin L.S."/>
            <person name="Skirmuntt E.C."/>
            <person name="Katzourakis A."/>
            <person name="Burkitt-Gray L."/>
            <person name="Ray D.A."/>
            <person name="Sullivan K.A.M."/>
            <person name="Roscito J.G."/>
            <person name="Kirilenko B.M."/>
            <person name="Davalos L.M."/>
            <person name="Corthals A.P."/>
            <person name="Power M.L."/>
            <person name="Jones G."/>
            <person name="Ransome R.D."/>
            <person name="Dechmann D.K.N."/>
            <person name="Locatelli A.G."/>
            <person name="Puechmaille S.J."/>
            <person name="Fedrigo O."/>
            <person name="Jarvis E.D."/>
            <person name="Hiller M."/>
            <person name="Vernes S.C."/>
            <person name="Myers E.W."/>
            <person name="Teeling E.C."/>
        </authorList>
    </citation>
    <scope>NUCLEOTIDE SEQUENCE [LARGE SCALE GENOMIC DNA]</scope>
    <source>
        <strain evidence="2">MMyoMyo1</strain>
        <tissue evidence="2">Flight muscle</tissue>
    </source>
</reference>
<evidence type="ECO:0000313" key="3">
    <source>
        <dbReference type="Proteomes" id="UP000527355"/>
    </source>
</evidence>
<feature type="compositionally biased region" description="Polar residues" evidence="1">
    <location>
        <begin position="36"/>
        <end position="60"/>
    </location>
</feature>
<gene>
    <name evidence="2" type="ORF">mMyoMyo1_010275</name>
</gene>
<proteinExistence type="predicted"/>
<comment type="caution">
    <text evidence="2">The sequence shown here is derived from an EMBL/GenBank/DDBJ whole genome shotgun (WGS) entry which is preliminary data.</text>
</comment>
<evidence type="ECO:0000313" key="2">
    <source>
        <dbReference type="EMBL" id="KAF6277094.1"/>
    </source>
</evidence>
<dbReference type="Proteomes" id="UP000527355">
    <property type="component" value="Unassembled WGS sequence"/>
</dbReference>
<dbReference type="AlphaFoldDB" id="A0A7J7RMC6"/>
<name>A0A7J7RMC6_MYOMY</name>
<sequence>MVPGGGPPHWLEGSGSLGSGLGWLGLIHHLNRVPPQGSQTVPPELQGQGSHQQWSPSSLLTAPPQPCPQDQMSSCPDHRTRTCSPDLAPETPAHSSPAARHGSPCAEPGAGLGKGFTRGWSEESGERRRMRDRARESRCHWGSTVATGSS</sequence>
<accession>A0A7J7RMC6</accession>
<organism evidence="2 3">
    <name type="scientific">Myotis myotis</name>
    <name type="common">Greater mouse-eared bat</name>
    <name type="synonym">Vespertilio myotis</name>
    <dbReference type="NCBI Taxonomy" id="51298"/>
    <lineage>
        <taxon>Eukaryota</taxon>
        <taxon>Metazoa</taxon>
        <taxon>Chordata</taxon>
        <taxon>Craniata</taxon>
        <taxon>Vertebrata</taxon>
        <taxon>Euteleostomi</taxon>
        <taxon>Mammalia</taxon>
        <taxon>Eutheria</taxon>
        <taxon>Laurasiatheria</taxon>
        <taxon>Chiroptera</taxon>
        <taxon>Yangochiroptera</taxon>
        <taxon>Vespertilionidae</taxon>
        <taxon>Myotis</taxon>
    </lineage>
</organism>
<feature type="region of interest" description="Disordered" evidence="1">
    <location>
        <begin position="33"/>
        <end position="150"/>
    </location>
</feature>
<dbReference type="EMBL" id="JABWUV010000025">
    <property type="protein sequence ID" value="KAF6277094.1"/>
    <property type="molecule type" value="Genomic_DNA"/>
</dbReference>
<feature type="compositionally biased region" description="Basic and acidic residues" evidence="1">
    <location>
        <begin position="120"/>
        <end position="139"/>
    </location>
</feature>
<protein>
    <submittedName>
        <fullName evidence="2">Uncharacterized protein</fullName>
    </submittedName>
</protein>